<evidence type="ECO:0000256" key="3">
    <source>
        <dbReference type="ARBA" id="ARBA00022692"/>
    </source>
</evidence>
<feature type="transmembrane region" description="Helical" evidence="6">
    <location>
        <begin position="7"/>
        <end position="32"/>
    </location>
</feature>
<reference evidence="7 8" key="1">
    <citation type="submission" date="2019-07" db="EMBL/GenBank/DDBJ databases">
        <title>Comparative genome analysis of staphylococcus lugdunensis shows clonal complex-dependent diversity of the putative virulence factor, ess/type vii locus.</title>
        <authorList>
            <person name="Lebeurre J."/>
            <person name="Dahyot S."/>
            <person name="Diene S."/>
            <person name="Paulay A."/>
            <person name="Aubourg M."/>
            <person name="Argemi X."/>
            <person name="Giard J.-C."/>
            <person name="Tournier I."/>
            <person name="Francois P."/>
            <person name="Pestel-Caron M."/>
        </authorList>
    </citation>
    <scope>NUCLEOTIDE SEQUENCE [LARGE SCALE GENOMIC DNA]</scope>
    <source>
        <strain evidence="7 8">SL13</strain>
    </source>
</reference>
<feature type="transmembrane region" description="Helical" evidence="6">
    <location>
        <begin position="110"/>
        <end position="128"/>
    </location>
</feature>
<evidence type="ECO:0000256" key="2">
    <source>
        <dbReference type="ARBA" id="ARBA00022475"/>
    </source>
</evidence>
<name>A0ABX6BTR5_STALU</name>
<proteinExistence type="predicted"/>
<evidence type="ECO:0000256" key="4">
    <source>
        <dbReference type="ARBA" id="ARBA00022989"/>
    </source>
</evidence>
<keyword evidence="8" id="KW-1185">Reference proteome</keyword>
<evidence type="ECO:0000313" key="8">
    <source>
        <dbReference type="Proteomes" id="UP000325462"/>
    </source>
</evidence>
<keyword evidence="5 6" id="KW-0472">Membrane</keyword>
<sequence>MNKSKDFIFSILSNVILMILLQLVLLPIYAKIHTPQEFGAFILLLTLVNIISPILGNTLNNIRLINKTNFNLIESEYLCLVIIGSFIVMIITMIYSFVNVFSLMDTIFSGLWAAFLLIRSYLFVYYRLDFRFKSLLYISIAVSFVMLIGGVSMYFMHVSIFIVLFASEFIMTILMIIDYRRKFENFRLKFLNNEDFKNYIELIGANSVLNLINYSDRILLNLFLGTIYVPLFFVATTIGKISNLLINPIVTVLLSYEVDSKGQDTIENVKKVFKIIMVVSIMMSIVISIVSWVFIYVFYNEYISKVQALIFLANLGVILMSSTAVLQIKLVANSQFRNNLMINVMTLIIIVLFSAILVQFFNVYGYAIALIISAMYKHFAIYHKVMKIIPNKG</sequence>
<dbReference type="PANTHER" id="PTHR30250:SF11">
    <property type="entry name" value="O-ANTIGEN TRANSPORTER-RELATED"/>
    <property type="match status" value="1"/>
</dbReference>
<feature type="transmembrane region" description="Helical" evidence="6">
    <location>
        <begin position="160"/>
        <end position="177"/>
    </location>
</feature>
<dbReference type="InterPro" id="IPR050833">
    <property type="entry name" value="Poly_Biosynth_Transport"/>
</dbReference>
<dbReference type="Proteomes" id="UP000325462">
    <property type="component" value="Chromosome"/>
</dbReference>
<gene>
    <name evidence="7" type="ORF">FO454_02005</name>
</gene>
<accession>A0ABX6BTR5</accession>
<feature type="transmembrane region" description="Helical" evidence="6">
    <location>
        <begin position="135"/>
        <end position="154"/>
    </location>
</feature>
<keyword evidence="3 6" id="KW-0812">Transmembrane</keyword>
<feature type="transmembrane region" description="Helical" evidence="6">
    <location>
        <begin position="227"/>
        <end position="254"/>
    </location>
</feature>
<organism evidence="7 8">
    <name type="scientific">Staphylococcus lugdunensis</name>
    <dbReference type="NCBI Taxonomy" id="28035"/>
    <lineage>
        <taxon>Bacteria</taxon>
        <taxon>Bacillati</taxon>
        <taxon>Bacillota</taxon>
        <taxon>Bacilli</taxon>
        <taxon>Bacillales</taxon>
        <taxon>Staphylococcaceae</taxon>
        <taxon>Staphylococcus</taxon>
    </lineage>
</organism>
<dbReference type="PANTHER" id="PTHR30250">
    <property type="entry name" value="PST FAMILY PREDICTED COLANIC ACID TRANSPORTER"/>
    <property type="match status" value="1"/>
</dbReference>
<evidence type="ECO:0000256" key="1">
    <source>
        <dbReference type="ARBA" id="ARBA00004651"/>
    </source>
</evidence>
<feature type="transmembrane region" description="Helical" evidence="6">
    <location>
        <begin position="340"/>
        <end position="358"/>
    </location>
</feature>
<evidence type="ECO:0000313" key="7">
    <source>
        <dbReference type="EMBL" id="QEX37752.1"/>
    </source>
</evidence>
<evidence type="ECO:0000256" key="5">
    <source>
        <dbReference type="ARBA" id="ARBA00023136"/>
    </source>
</evidence>
<feature type="transmembrane region" description="Helical" evidence="6">
    <location>
        <begin position="275"/>
        <end position="299"/>
    </location>
</feature>
<evidence type="ECO:0000256" key="6">
    <source>
        <dbReference type="SAM" id="Phobius"/>
    </source>
</evidence>
<keyword evidence="4 6" id="KW-1133">Transmembrane helix</keyword>
<comment type="subcellular location">
    <subcellularLocation>
        <location evidence="1">Cell membrane</location>
        <topology evidence="1">Multi-pass membrane protein</topology>
    </subcellularLocation>
</comment>
<dbReference type="RefSeq" id="WP_002478504.1">
    <property type="nucleotide sequence ID" value="NZ_CP014023.2"/>
</dbReference>
<protein>
    <submittedName>
        <fullName evidence="7">Capsular biosynthesis protein</fullName>
    </submittedName>
</protein>
<feature type="transmembrane region" description="Helical" evidence="6">
    <location>
        <begin position="77"/>
        <end position="98"/>
    </location>
</feature>
<keyword evidence="2" id="KW-1003">Cell membrane</keyword>
<dbReference type="EMBL" id="CP041722">
    <property type="protein sequence ID" value="QEX37752.1"/>
    <property type="molecule type" value="Genomic_DNA"/>
</dbReference>
<feature type="transmembrane region" description="Helical" evidence="6">
    <location>
        <begin position="305"/>
        <end position="328"/>
    </location>
</feature>
<feature type="transmembrane region" description="Helical" evidence="6">
    <location>
        <begin position="38"/>
        <end position="56"/>
    </location>
</feature>